<gene>
    <name evidence="8" type="primary">PUB43</name>
    <name evidence="8" type="ORF">KSP39_PZI013632</name>
</gene>
<evidence type="ECO:0000259" key="7">
    <source>
        <dbReference type="PROSITE" id="PS51698"/>
    </source>
</evidence>
<keyword evidence="4" id="KW-0808">Transferase</keyword>
<protein>
    <recommendedName>
        <fullName evidence="3">RING-type E3 ubiquitin transferase</fullName>
        <ecNumber evidence="3">2.3.2.27</ecNumber>
    </recommendedName>
</protein>
<dbReference type="PANTHER" id="PTHR45958">
    <property type="entry name" value="RING-TYPE E3 UBIQUITIN TRANSFERASE"/>
    <property type="match status" value="1"/>
</dbReference>
<dbReference type="EMBL" id="JBBWWQ010000011">
    <property type="protein sequence ID" value="KAK8935267.1"/>
    <property type="molecule type" value="Genomic_DNA"/>
</dbReference>
<dbReference type="PROSITE" id="PS51698">
    <property type="entry name" value="U_BOX"/>
    <property type="match status" value="1"/>
</dbReference>
<dbReference type="GO" id="GO:0016567">
    <property type="term" value="P:protein ubiquitination"/>
    <property type="evidence" value="ECO:0007669"/>
    <property type="project" value="InterPro"/>
</dbReference>
<evidence type="ECO:0000256" key="6">
    <source>
        <dbReference type="SAM" id="SignalP"/>
    </source>
</evidence>
<evidence type="ECO:0000313" key="9">
    <source>
        <dbReference type="Proteomes" id="UP001418222"/>
    </source>
</evidence>
<dbReference type="Proteomes" id="UP001418222">
    <property type="component" value="Unassembled WGS sequence"/>
</dbReference>
<accession>A0AAP0G377</accession>
<dbReference type="Gene3D" id="1.25.10.10">
    <property type="entry name" value="Leucine-rich Repeat Variant"/>
    <property type="match status" value="3"/>
</dbReference>
<evidence type="ECO:0000256" key="4">
    <source>
        <dbReference type="ARBA" id="ARBA00022679"/>
    </source>
</evidence>
<dbReference type="InterPro" id="IPR000225">
    <property type="entry name" value="Armadillo"/>
</dbReference>
<feature type="repeat" description="ARM" evidence="5">
    <location>
        <begin position="892"/>
        <end position="934"/>
    </location>
</feature>
<dbReference type="PANTHER" id="PTHR45958:SF15">
    <property type="entry name" value="RING-TYPE E3 UBIQUITIN TRANSFERASE"/>
    <property type="match status" value="1"/>
</dbReference>
<comment type="pathway">
    <text evidence="2">Protein modification; protein ubiquitination.</text>
</comment>
<dbReference type="CDD" id="cd16655">
    <property type="entry name" value="RING-Ubox_WDSUB1-like"/>
    <property type="match status" value="1"/>
</dbReference>
<dbReference type="GO" id="GO:0061630">
    <property type="term" value="F:ubiquitin protein ligase activity"/>
    <property type="evidence" value="ECO:0007669"/>
    <property type="project" value="UniProtKB-EC"/>
</dbReference>
<comment type="catalytic activity">
    <reaction evidence="1">
        <text>S-ubiquitinyl-[E2 ubiquitin-conjugating enzyme]-L-cysteine + [acceptor protein]-L-lysine = [E2 ubiquitin-conjugating enzyme]-L-cysteine + N(6)-ubiquitinyl-[acceptor protein]-L-lysine.</text>
        <dbReference type="EC" id="2.3.2.27"/>
    </reaction>
</comment>
<evidence type="ECO:0000256" key="5">
    <source>
        <dbReference type="PROSITE-ProRule" id="PRU00259"/>
    </source>
</evidence>
<evidence type="ECO:0000313" key="8">
    <source>
        <dbReference type="EMBL" id="KAK8935267.1"/>
    </source>
</evidence>
<dbReference type="Gene3D" id="3.30.40.10">
    <property type="entry name" value="Zinc/RING finger domain, C3HC4 (zinc finger)"/>
    <property type="match status" value="1"/>
</dbReference>
<feature type="domain" description="U-box" evidence="7">
    <location>
        <begin position="259"/>
        <end position="333"/>
    </location>
</feature>
<keyword evidence="6" id="KW-0732">Signal</keyword>
<organism evidence="8 9">
    <name type="scientific">Platanthera zijinensis</name>
    <dbReference type="NCBI Taxonomy" id="2320716"/>
    <lineage>
        <taxon>Eukaryota</taxon>
        <taxon>Viridiplantae</taxon>
        <taxon>Streptophyta</taxon>
        <taxon>Embryophyta</taxon>
        <taxon>Tracheophyta</taxon>
        <taxon>Spermatophyta</taxon>
        <taxon>Magnoliopsida</taxon>
        <taxon>Liliopsida</taxon>
        <taxon>Asparagales</taxon>
        <taxon>Orchidaceae</taxon>
        <taxon>Orchidoideae</taxon>
        <taxon>Orchideae</taxon>
        <taxon>Orchidinae</taxon>
        <taxon>Platanthera</taxon>
    </lineage>
</organism>
<dbReference type="SMART" id="SM00504">
    <property type="entry name" value="Ubox"/>
    <property type="match status" value="1"/>
</dbReference>
<dbReference type="PROSITE" id="PS50176">
    <property type="entry name" value="ARM_REPEAT"/>
    <property type="match status" value="1"/>
</dbReference>
<evidence type="ECO:0000256" key="1">
    <source>
        <dbReference type="ARBA" id="ARBA00000900"/>
    </source>
</evidence>
<feature type="signal peptide" evidence="6">
    <location>
        <begin position="1"/>
        <end position="22"/>
    </location>
</feature>
<keyword evidence="9" id="KW-1185">Reference proteome</keyword>
<sequence length="1014" mass="113125">MSGLELVPIGTILGLLIDQVISTTIALNDVLVEKECFKNLSSYLFDISPILVELQNHELNDTPAVRRTLEFLKEDCEKAEGLVQKYKNSGKFYTILFCRRIANEMQDATRAIGRSLAMLPLVSAEVLSAISEKVNRLQAAMQNVEYVASHSSLAILEKLDKGIREERHDHNFRNSMLEQIASVGVPIEPSEIKKELDSLRMEKEEAAARKEKQEEIFLKQVIELLSNDDDVHAEERIRKQYDLISNLVEKSRIHNGMIKEYNASLCPITKSVMVNPVILCNGTTYEREAIEAWFLQGNTTDPHTGETLEDLALKPNISVRQLIQQWREKNQLLKIRQAKEILQSTNSSGYDDALRDIQKVVKENMDTKIWIAIEGLIDIIVLLMGISDGNLKSRFFQALLDIVERHSDNKNKAVAAGVLQHIVECVGLDSSVCTAAVNLLSELLQENDRQFLAIPEEDCKWNETLCRKLKQQHGAITFLVVIILDKQFSESSKKVEDILFQLCFNDDNMILSVASYRWYKPLVHRLFDGSESAKHRMMRGLLGMQLVEDDLEQLGEAGVIKPLIKLAMADDESKELTFSVMAKLSASLKTRRYIAEEGGFSIILEQMFSSQASPIIRESCSEIFEKITSNGMEFFTGSGVVVPNQEQISKLLVMLPIPSTPIGIRKPAFRALLNISSSENAAAEKAVATPNVISDILPLLQDSDKEIQELTLKFVHRFSRNVPIGITDFLLDDRRLEAFMSFLKDDSQPETQILAVGLLSNLQKNNQLIKRLAEFGTIPLLLNMLKRCTIDVNNNVLELLSGFTNPADIKMQESVVRLGAYPLLVDFLKSGSSTAKARAAALISSLSSSSPKLTKMKDQTSCFCFPGKKVTTCEVHGGICSLESSFCLLDSGALPPLVRLLKERDDAVKLPAILALKTLVQEGQRGANVLHQLGAIAPMLNLLSEQNAALIEEVLEILERVFSVRAVAGNYSGQAMKSLIELSHNQNMDDHLRAKAAKILSNLEIFSKSGSYPV</sequence>
<dbReference type="InterPro" id="IPR016024">
    <property type="entry name" value="ARM-type_fold"/>
</dbReference>
<reference evidence="8 9" key="1">
    <citation type="journal article" date="2022" name="Nat. Plants">
        <title>Genomes of leafy and leafless Platanthera orchids illuminate the evolution of mycoheterotrophy.</title>
        <authorList>
            <person name="Li M.H."/>
            <person name="Liu K.W."/>
            <person name="Li Z."/>
            <person name="Lu H.C."/>
            <person name="Ye Q.L."/>
            <person name="Zhang D."/>
            <person name="Wang J.Y."/>
            <person name="Li Y.F."/>
            <person name="Zhong Z.M."/>
            <person name="Liu X."/>
            <person name="Yu X."/>
            <person name="Liu D.K."/>
            <person name="Tu X.D."/>
            <person name="Liu B."/>
            <person name="Hao Y."/>
            <person name="Liao X.Y."/>
            <person name="Jiang Y.T."/>
            <person name="Sun W.H."/>
            <person name="Chen J."/>
            <person name="Chen Y.Q."/>
            <person name="Ai Y."/>
            <person name="Zhai J.W."/>
            <person name="Wu S.S."/>
            <person name="Zhou Z."/>
            <person name="Hsiao Y.Y."/>
            <person name="Wu W.L."/>
            <person name="Chen Y.Y."/>
            <person name="Lin Y.F."/>
            <person name="Hsu J.L."/>
            <person name="Li C.Y."/>
            <person name="Wang Z.W."/>
            <person name="Zhao X."/>
            <person name="Zhong W.Y."/>
            <person name="Ma X.K."/>
            <person name="Ma L."/>
            <person name="Huang J."/>
            <person name="Chen G.Z."/>
            <person name="Huang M.Z."/>
            <person name="Huang L."/>
            <person name="Peng D.H."/>
            <person name="Luo Y.B."/>
            <person name="Zou S.Q."/>
            <person name="Chen S.P."/>
            <person name="Lan S."/>
            <person name="Tsai W.C."/>
            <person name="Van de Peer Y."/>
            <person name="Liu Z.J."/>
        </authorList>
    </citation>
    <scope>NUCLEOTIDE SEQUENCE [LARGE SCALE GENOMIC DNA]</scope>
    <source>
        <strain evidence="8">Lor287</strain>
    </source>
</reference>
<dbReference type="EC" id="2.3.2.27" evidence="3"/>
<dbReference type="SUPFAM" id="SSF57850">
    <property type="entry name" value="RING/U-box"/>
    <property type="match status" value="1"/>
</dbReference>
<dbReference type="Pfam" id="PF04564">
    <property type="entry name" value="U-box"/>
    <property type="match status" value="1"/>
</dbReference>
<comment type="caution">
    <text evidence="8">The sequence shown here is derived from an EMBL/GenBank/DDBJ whole genome shotgun (WGS) entry which is preliminary data.</text>
</comment>
<evidence type="ECO:0000256" key="2">
    <source>
        <dbReference type="ARBA" id="ARBA00004906"/>
    </source>
</evidence>
<dbReference type="InterPro" id="IPR013083">
    <property type="entry name" value="Znf_RING/FYVE/PHD"/>
</dbReference>
<feature type="chain" id="PRO_5042870238" description="RING-type E3 ubiquitin transferase" evidence="6">
    <location>
        <begin position="23"/>
        <end position="1014"/>
    </location>
</feature>
<dbReference type="InterPro" id="IPR011989">
    <property type="entry name" value="ARM-like"/>
</dbReference>
<dbReference type="AlphaFoldDB" id="A0AAP0G377"/>
<dbReference type="SUPFAM" id="SSF48371">
    <property type="entry name" value="ARM repeat"/>
    <property type="match status" value="2"/>
</dbReference>
<name>A0AAP0G377_9ASPA</name>
<dbReference type="InterPro" id="IPR003613">
    <property type="entry name" value="Ubox_domain"/>
</dbReference>
<evidence type="ECO:0000256" key="3">
    <source>
        <dbReference type="ARBA" id="ARBA00012483"/>
    </source>
</evidence>
<proteinExistence type="predicted"/>
<dbReference type="SMART" id="SM00185">
    <property type="entry name" value="ARM"/>
    <property type="match status" value="6"/>
</dbReference>
<dbReference type="InterPro" id="IPR052608">
    <property type="entry name" value="U-box_domain_protein"/>
</dbReference>